<comment type="caution">
    <text evidence="2">The sequence shown here is derived from an EMBL/GenBank/DDBJ whole genome shotgun (WGS) entry which is preliminary data.</text>
</comment>
<gene>
    <name evidence="2" type="ORF">DI555_10735</name>
</gene>
<protein>
    <recommendedName>
        <fullName evidence="1">HTH OST-type domain-containing protein</fullName>
    </recommendedName>
</protein>
<name>A0A2W5NN68_9SPHN</name>
<dbReference type="Pfam" id="PF12872">
    <property type="entry name" value="OST-HTH"/>
    <property type="match status" value="1"/>
</dbReference>
<dbReference type="Proteomes" id="UP000249082">
    <property type="component" value="Unassembled WGS sequence"/>
</dbReference>
<proteinExistence type="predicted"/>
<feature type="domain" description="HTH OST-type" evidence="1">
    <location>
        <begin position="206"/>
        <end position="268"/>
    </location>
</feature>
<organism evidence="2 3">
    <name type="scientific">Novosphingobium pentaromativorans</name>
    <dbReference type="NCBI Taxonomy" id="205844"/>
    <lineage>
        <taxon>Bacteria</taxon>
        <taxon>Pseudomonadati</taxon>
        <taxon>Pseudomonadota</taxon>
        <taxon>Alphaproteobacteria</taxon>
        <taxon>Sphingomonadales</taxon>
        <taxon>Sphingomonadaceae</taxon>
        <taxon>Novosphingobium</taxon>
    </lineage>
</organism>
<dbReference type="InterPro" id="IPR025605">
    <property type="entry name" value="OST-HTH/LOTUS_dom"/>
</dbReference>
<evidence type="ECO:0000259" key="1">
    <source>
        <dbReference type="Pfam" id="PF12872"/>
    </source>
</evidence>
<reference evidence="2 3" key="1">
    <citation type="submission" date="2017-08" db="EMBL/GenBank/DDBJ databases">
        <title>Infants hospitalized years apart are colonized by the same room-sourced microbial strains.</title>
        <authorList>
            <person name="Brooks B."/>
            <person name="Olm M.R."/>
            <person name="Firek B.A."/>
            <person name="Baker R."/>
            <person name="Thomas B.C."/>
            <person name="Morowitz M.J."/>
            <person name="Banfield J.F."/>
        </authorList>
    </citation>
    <scope>NUCLEOTIDE SEQUENCE [LARGE SCALE GENOMIC DNA]</scope>
    <source>
        <strain evidence="2">S2_005_002_R2_33</strain>
    </source>
</reference>
<dbReference type="AlphaFoldDB" id="A0A2W5NN68"/>
<sequence>MTTLSDDALQTIQREIQRLLGRCLLRLQQYEHLIKAIVAHHEISGPPHALEAIRAARVTETARKTLGTLIGDLLGSYVVVNGNETPPKDMINSSEDTASFSFRMQLCLSDTDFARTENELRELVLLRNSLVHHFIDDHDLWSLEGCRGAHEALLAAYSRIDQHFEQLRGWAEHMEQSRRLADAFVRSNEFRDLVINGIAPDGKVDWSAAGIVRALREAAKELAVDGWASITEAGKWIAERFPEQLPAKYGCGSWRQVVHESRAFEIRYLDMNGKRAARYREKEKPATSR</sequence>
<accession>A0A2W5NN68</accession>
<evidence type="ECO:0000313" key="3">
    <source>
        <dbReference type="Proteomes" id="UP000249082"/>
    </source>
</evidence>
<evidence type="ECO:0000313" key="2">
    <source>
        <dbReference type="EMBL" id="PZQ54816.1"/>
    </source>
</evidence>
<dbReference type="CDD" id="cd10146">
    <property type="entry name" value="LabA_like_C"/>
    <property type="match status" value="1"/>
</dbReference>
<dbReference type="EMBL" id="QFPX01000008">
    <property type="protein sequence ID" value="PZQ54816.1"/>
    <property type="molecule type" value="Genomic_DNA"/>
</dbReference>